<comment type="caution">
    <text evidence="4">The sequence shown here is derived from an EMBL/GenBank/DDBJ whole genome shotgun (WGS) entry which is preliminary data.</text>
</comment>
<sequence>MSIFKRIATIFGAKANKALDKAENPNETLDYSYQKQLELLQKVRRSVADVATSRKRLELQMGQLEQQQAKLSEQAQKAMSMGREDLAREALTRKSGLSTQITDIQTQHQNLQAEEQKLTMASQRLQAKVDAFRTKKETIKATYTAAEAQTKIGEAFTGISEEFGDVGLAIQRAEDKTASLQARAGAVDELIASGALDDMTGSSQDDISRQLESLSSDNDVEMELARMREALPGAPAAPRKALEAEDAVVTEPEQQPSQSRQGGPQ</sequence>
<evidence type="ECO:0000256" key="1">
    <source>
        <dbReference type="ARBA" id="ARBA00043985"/>
    </source>
</evidence>
<keyword evidence="5" id="KW-1185">Reference proteome</keyword>
<keyword evidence="2" id="KW-0175">Coiled coil</keyword>
<dbReference type="RefSeq" id="WP_344306640.1">
    <property type="nucleotide sequence ID" value="NZ_BAAANO010000005.1"/>
</dbReference>
<feature type="compositionally biased region" description="Low complexity" evidence="3">
    <location>
        <begin position="251"/>
        <end position="265"/>
    </location>
</feature>
<organism evidence="4 5">
    <name type="scientific">Brevibacterium samyangense</name>
    <dbReference type="NCBI Taxonomy" id="366888"/>
    <lineage>
        <taxon>Bacteria</taxon>
        <taxon>Bacillati</taxon>
        <taxon>Actinomycetota</taxon>
        <taxon>Actinomycetes</taxon>
        <taxon>Micrococcales</taxon>
        <taxon>Brevibacteriaceae</taxon>
        <taxon>Brevibacterium</taxon>
    </lineage>
</organism>
<name>A0ABN2T8K0_9MICO</name>
<evidence type="ECO:0000313" key="5">
    <source>
        <dbReference type="Proteomes" id="UP001500755"/>
    </source>
</evidence>
<feature type="coiled-coil region" evidence="2">
    <location>
        <begin position="47"/>
        <end position="81"/>
    </location>
</feature>
<comment type="similarity">
    <text evidence="1">Belongs to the PspA/Vipp/IM30 family.</text>
</comment>
<reference evidence="4 5" key="1">
    <citation type="journal article" date="2019" name="Int. J. Syst. Evol. Microbiol.">
        <title>The Global Catalogue of Microorganisms (GCM) 10K type strain sequencing project: providing services to taxonomists for standard genome sequencing and annotation.</title>
        <authorList>
            <consortium name="The Broad Institute Genomics Platform"/>
            <consortium name="The Broad Institute Genome Sequencing Center for Infectious Disease"/>
            <person name="Wu L."/>
            <person name="Ma J."/>
        </authorList>
    </citation>
    <scope>NUCLEOTIDE SEQUENCE [LARGE SCALE GENOMIC DNA]</scope>
    <source>
        <strain evidence="4 5">JCM 14546</strain>
    </source>
</reference>
<evidence type="ECO:0000256" key="2">
    <source>
        <dbReference type="SAM" id="Coils"/>
    </source>
</evidence>
<evidence type="ECO:0000313" key="4">
    <source>
        <dbReference type="EMBL" id="GAA2000106.1"/>
    </source>
</evidence>
<gene>
    <name evidence="4" type="ORF">GCM10009755_04800</name>
</gene>
<evidence type="ECO:0000256" key="3">
    <source>
        <dbReference type="SAM" id="MobiDB-lite"/>
    </source>
</evidence>
<dbReference type="InterPro" id="IPR007157">
    <property type="entry name" value="PspA_VIPP1"/>
</dbReference>
<accession>A0ABN2T8K0</accession>
<feature type="region of interest" description="Disordered" evidence="3">
    <location>
        <begin position="230"/>
        <end position="265"/>
    </location>
</feature>
<dbReference type="PANTHER" id="PTHR31088:SF6">
    <property type="entry name" value="PHAGE SHOCK PROTEIN A"/>
    <property type="match status" value="1"/>
</dbReference>
<dbReference type="Pfam" id="PF04012">
    <property type="entry name" value="PspA_IM30"/>
    <property type="match status" value="1"/>
</dbReference>
<protein>
    <submittedName>
        <fullName evidence="4">PspA/IM30 family protein</fullName>
    </submittedName>
</protein>
<dbReference type="PANTHER" id="PTHR31088">
    <property type="entry name" value="MEMBRANE-ASSOCIATED PROTEIN VIPP1, CHLOROPLASTIC"/>
    <property type="match status" value="1"/>
</dbReference>
<proteinExistence type="inferred from homology"/>
<dbReference type="EMBL" id="BAAANO010000005">
    <property type="protein sequence ID" value="GAA2000106.1"/>
    <property type="molecule type" value="Genomic_DNA"/>
</dbReference>
<dbReference type="Proteomes" id="UP001500755">
    <property type="component" value="Unassembled WGS sequence"/>
</dbReference>